<dbReference type="Gene3D" id="3.10.20.30">
    <property type="match status" value="1"/>
</dbReference>
<dbReference type="AlphaFoldDB" id="A0A930YHN2"/>
<evidence type="ECO:0000313" key="1">
    <source>
        <dbReference type="EMBL" id="MBF4768836.1"/>
    </source>
</evidence>
<comment type="caution">
    <text evidence="1">The sequence shown here is derived from an EMBL/GenBank/DDBJ whole genome shotgun (WGS) entry which is preliminary data.</text>
</comment>
<sequence>MGVRSDLPAGVETSTTASGTVTVRYWAAAKAAAGRADDTIEVAGVVSLAELRDRAAALHPGSRLGTVLAVCSVLVGDQPVASLDPAAVEVRAGDTVEFLPPFAGG</sequence>
<dbReference type="InterPro" id="IPR003749">
    <property type="entry name" value="ThiS/MoaD-like"/>
</dbReference>
<dbReference type="InterPro" id="IPR016155">
    <property type="entry name" value="Mopterin_synth/thiamin_S_b"/>
</dbReference>
<gene>
    <name evidence="1" type="ORF">ISU10_13805</name>
</gene>
<dbReference type="SUPFAM" id="SSF54285">
    <property type="entry name" value="MoaD/ThiS"/>
    <property type="match status" value="1"/>
</dbReference>
<dbReference type="InterPro" id="IPR012675">
    <property type="entry name" value="Beta-grasp_dom_sf"/>
</dbReference>
<dbReference type="RefSeq" id="WP_194696986.1">
    <property type="nucleotide sequence ID" value="NZ_JADKPO010000017.1"/>
</dbReference>
<proteinExistence type="predicted"/>
<organism evidence="1 2">
    <name type="scientific">Nocardioides agariphilus</name>
    <dbReference type="NCBI Taxonomy" id="433664"/>
    <lineage>
        <taxon>Bacteria</taxon>
        <taxon>Bacillati</taxon>
        <taxon>Actinomycetota</taxon>
        <taxon>Actinomycetes</taxon>
        <taxon>Propionibacteriales</taxon>
        <taxon>Nocardioidaceae</taxon>
        <taxon>Nocardioides</taxon>
    </lineage>
</organism>
<evidence type="ECO:0000313" key="2">
    <source>
        <dbReference type="Proteomes" id="UP000660668"/>
    </source>
</evidence>
<protein>
    <submittedName>
        <fullName evidence="1">MoaD/ThiS family protein</fullName>
    </submittedName>
</protein>
<reference evidence="1" key="1">
    <citation type="submission" date="2020-11" db="EMBL/GenBank/DDBJ databases">
        <title>Nocardioides cynanchi sp. nov., isolated from soil of rhizosphere of Cynanchum wilfordii.</title>
        <authorList>
            <person name="Lee J.-S."/>
            <person name="Suh M.K."/>
            <person name="Kim J.-S."/>
        </authorList>
    </citation>
    <scope>NUCLEOTIDE SEQUENCE</scope>
    <source>
        <strain evidence="1">KCTC 19276</strain>
    </source>
</reference>
<dbReference type="Proteomes" id="UP000660668">
    <property type="component" value="Unassembled WGS sequence"/>
</dbReference>
<dbReference type="Pfam" id="PF02597">
    <property type="entry name" value="ThiS"/>
    <property type="match status" value="1"/>
</dbReference>
<accession>A0A930YHN2</accession>
<dbReference type="EMBL" id="JADKPO010000017">
    <property type="protein sequence ID" value="MBF4768836.1"/>
    <property type="molecule type" value="Genomic_DNA"/>
</dbReference>
<name>A0A930YHN2_9ACTN</name>
<dbReference type="CDD" id="cd17040">
    <property type="entry name" value="Ubl_MoaD_like"/>
    <property type="match status" value="1"/>
</dbReference>
<keyword evidence="2" id="KW-1185">Reference proteome</keyword>